<keyword evidence="3" id="KW-1133">Transmembrane helix</keyword>
<keyword evidence="3" id="KW-0472">Membrane</keyword>
<organism evidence="5 6">
    <name type="scientific">Actinopolymorpha pittospori</name>
    <dbReference type="NCBI Taxonomy" id="648752"/>
    <lineage>
        <taxon>Bacteria</taxon>
        <taxon>Bacillati</taxon>
        <taxon>Actinomycetota</taxon>
        <taxon>Actinomycetes</taxon>
        <taxon>Propionibacteriales</taxon>
        <taxon>Actinopolymorphaceae</taxon>
        <taxon>Actinopolymorpha</taxon>
    </lineage>
</organism>
<sequence>MSTEPAIPDLHGTVTVAAPVERAFHVFTDSFNTWWPSDFQIGAADLAEAVLEPREGGRWYERGTDGSESDWGRVLVWEPPHRLVVTWQINGQWQFDPDPEHASEIEVRFTADGPEQTRVELQHRFLDRLVDGQALRDGISNGGGWRTVLLERFARAVVVMPVVVMSVVVRVVVVCHASRRQRAGSSPPIPCVPRPRRPALRSGEARDGVRQRTASGGRIGGMSSGPGVVRIRTSRDGLVLGAVTSCGSCPVCIAVSWGGKSSCLPGFVVPEVPGSGCPGGSPRRCRPRPSHEGTA</sequence>
<dbReference type="InterPro" id="IPR023393">
    <property type="entry name" value="START-like_dom_sf"/>
</dbReference>
<protein>
    <submittedName>
        <fullName evidence="5">Uncharacterized protein YndB with AHSA1/START domain</fullName>
    </submittedName>
</protein>
<dbReference type="EMBL" id="JADBEM010000001">
    <property type="protein sequence ID" value="MBE1604709.1"/>
    <property type="molecule type" value="Genomic_DNA"/>
</dbReference>
<dbReference type="InterPro" id="IPR013538">
    <property type="entry name" value="ASHA1/2-like_C"/>
</dbReference>
<dbReference type="SUPFAM" id="SSF55961">
    <property type="entry name" value="Bet v1-like"/>
    <property type="match status" value="1"/>
</dbReference>
<feature type="domain" description="Activator of Hsp90 ATPase homologue 1/2-like C-terminal" evidence="4">
    <location>
        <begin position="18"/>
        <end position="155"/>
    </location>
</feature>
<evidence type="ECO:0000256" key="3">
    <source>
        <dbReference type="SAM" id="Phobius"/>
    </source>
</evidence>
<dbReference type="AlphaFoldDB" id="A0A927MRD7"/>
<dbReference type="Proteomes" id="UP000638648">
    <property type="component" value="Unassembled WGS sequence"/>
</dbReference>
<comment type="caution">
    <text evidence="5">The sequence shown here is derived from an EMBL/GenBank/DDBJ whole genome shotgun (WGS) entry which is preliminary data.</text>
</comment>
<evidence type="ECO:0000313" key="5">
    <source>
        <dbReference type="EMBL" id="MBE1604709.1"/>
    </source>
</evidence>
<feature type="region of interest" description="Disordered" evidence="2">
    <location>
        <begin position="182"/>
        <end position="227"/>
    </location>
</feature>
<feature type="region of interest" description="Disordered" evidence="2">
    <location>
        <begin position="276"/>
        <end position="295"/>
    </location>
</feature>
<dbReference type="RefSeq" id="WP_192749199.1">
    <property type="nucleotide sequence ID" value="NZ_BAABJL010000017.1"/>
</dbReference>
<evidence type="ECO:0000313" key="6">
    <source>
        <dbReference type="Proteomes" id="UP000638648"/>
    </source>
</evidence>
<evidence type="ECO:0000256" key="1">
    <source>
        <dbReference type="ARBA" id="ARBA00006817"/>
    </source>
</evidence>
<reference evidence="5" key="1">
    <citation type="submission" date="2020-10" db="EMBL/GenBank/DDBJ databases">
        <title>Sequencing the genomes of 1000 actinobacteria strains.</title>
        <authorList>
            <person name="Klenk H.-P."/>
        </authorList>
    </citation>
    <scope>NUCLEOTIDE SEQUENCE</scope>
    <source>
        <strain evidence="5">DSM 45354</strain>
    </source>
</reference>
<comment type="similarity">
    <text evidence="1">Belongs to the AHA1 family.</text>
</comment>
<gene>
    <name evidence="5" type="ORF">HEB94_001557</name>
</gene>
<keyword evidence="3" id="KW-0812">Transmembrane</keyword>
<dbReference type="CDD" id="cd08891">
    <property type="entry name" value="SRPBCC_CalC"/>
    <property type="match status" value="1"/>
</dbReference>
<keyword evidence="6" id="KW-1185">Reference proteome</keyword>
<dbReference type="Pfam" id="PF08327">
    <property type="entry name" value="AHSA1"/>
    <property type="match status" value="1"/>
</dbReference>
<name>A0A927MRD7_9ACTN</name>
<feature type="transmembrane region" description="Helical" evidence="3">
    <location>
        <begin position="153"/>
        <end position="173"/>
    </location>
</feature>
<accession>A0A927MRD7</accession>
<evidence type="ECO:0000256" key="2">
    <source>
        <dbReference type="SAM" id="MobiDB-lite"/>
    </source>
</evidence>
<dbReference type="Gene3D" id="3.30.530.20">
    <property type="match status" value="1"/>
</dbReference>
<proteinExistence type="inferred from homology"/>
<evidence type="ECO:0000259" key="4">
    <source>
        <dbReference type="Pfam" id="PF08327"/>
    </source>
</evidence>